<dbReference type="AlphaFoldDB" id="A0A7X1Z6S2"/>
<gene>
    <name evidence="1" type="ORF">GHI93_01725</name>
</gene>
<evidence type="ECO:0000313" key="2">
    <source>
        <dbReference type="Proteomes" id="UP000439550"/>
    </source>
</evidence>
<protein>
    <submittedName>
        <fullName evidence="1">Uncharacterized protein</fullName>
    </submittedName>
</protein>
<evidence type="ECO:0000313" key="1">
    <source>
        <dbReference type="EMBL" id="MQW38669.1"/>
    </source>
</evidence>
<keyword evidence="2" id="KW-1185">Reference proteome</keyword>
<proteinExistence type="predicted"/>
<accession>A0A7X1Z6S2</accession>
<reference evidence="1 2" key="1">
    <citation type="submission" date="2019-10" db="EMBL/GenBank/DDBJ databases">
        <authorList>
            <person name="Dong K."/>
        </authorList>
    </citation>
    <scope>NUCLEOTIDE SEQUENCE [LARGE SCALE GENOMIC DNA]</scope>
    <source>
        <strain evidence="1 2">DSM 28960</strain>
    </source>
</reference>
<dbReference type="RefSeq" id="WP_153495021.1">
    <property type="nucleotide sequence ID" value="NZ_CAXYUY010000009.1"/>
</dbReference>
<dbReference type="EMBL" id="WITJ01000002">
    <property type="protein sequence ID" value="MQW38669.1"/>
    <property type="molecule type" value="Genomic_DNA"/>
</dbReference>
<dbReference type="Proteomes" id="UP000439550">
    <property type="component" value="Unassembled WGS sequence"/>
</dbReference>
<comment type="caution">
    <text evidence="1">The sequence shown here is derived from an EMBL/GenBank/DDBJ whole genome shotgun (WGS) entry which is preliminary data.</text>
</comment>
<sequence>MIKNILLKEAIQALHEAEDGEARGRVLRDFAQELHQSDYEQLVSIALYD</sequence>
<name>A0A7X1Z6S2_9LACT</name>
<organism evidence="1 2">
    <name type="scientific">Lactococcus hircilactis</name>
    <dbReference type="NCBI Taxonomy" id="1494462"/>
    <lineage>
        <taxon>Bacteria</taxon>
        <taxon>Bacillati</taxon>
        <taxon>Bacillota</taxon>
        <taxon>Bacilli</taxon>
        <taxon>Lactobacillales</taxon>
        <taxon>Streptococcaceae</taxon>
        <taxon>Lactococcus</taxon>
    </lineage>
</organism>